<evidence type="ECO:0000313" key="3">
    <source>
        <dbReference type="Proteomes" id="UP000824139"/>
    </source>
</evidence>
<reference evidence="2" key="1">
    <citation type="submission" date="2020-10" db="EMBL/GenBank/DDBJ databases">
        <authorList>
            <person name="Gilroy R."/>
        </authorList>
    </citation>
    <scope>NUCLEOTIDE SEQUENCE</scope>
    <source>
        <strain evidence="2">CHK152-2994</strain>
    </source>
</reference>
<dbReference type="AlphaFoldDB" id="A0A9D1FV31"/>
<dbReference type="SUPFAM" id="SSF48452">
    <property type="entry name" value="TPR-like"/>
    <property type="match status" value="1"/>
</dbReference>
<name>A0A9D1FV31_9BACT</name>
<organism evidence="2 3">
    <name type="scientific">Candidatus Scatenecus faecavium</name>
    <dbReference type="NCBI Taxonomy" id="2840915"/>
    <lineage>
        <taxon>Bacteria</taxon>
        <taxon>Candidatus Scatenecus</taxon>
    </lineage>
</organism>
<reference evidence="2" key="2">
    <citation type="journal article" date="2021" name="PeerJ">
        <title>Extensive microbial diversity within the chicken gut microbiome revealed by metagenomics and culture.</title>
        <authorList>
            <person name="Gilroy R."/>
            <person name="Ravi A."/>
            <person name="Getino M."/>
            <person name="Pursley I."/>
            <person name="Horton D.L."/>
            <person name="Alikhan N.F."/>
            <person name="Baker D."/>
            <person name="Gharbi K."/>
            <person name="Hall N."/>
            <person name="Watson M."/>
            <person name="Adriaenssens E.M."/>
            <person name="Foster-Nyarko E."/>
            <person name="Jarju S."/>
            <person name="Secka A."/>
            <person name="Antonio M."/>
            <person name="Oren A."/>
            <person name="Chaudhuri R.R."/>
            <person name="La Ragione R."/>
            <person name="Hildebrand F."/>
            <person name="Pallen M.J."/>
        </authorList>
    </citation>
    <scope>NUCLEOTIDE SEQUENCE</scope>
    <source>
        <strain evidence="2">CHK152-2994</strain>
    </source>
</reference>
<evidence type="ECO:0000256" key="1">
    <source>
        <dbReference type="SAM" id="Phobius"/>
    </source>
</evidence>
<dbReference type="Pfam" id="PF13181">
    <property type="entry name" value="TPR_8"/>
    <property type="match status" value="1"/>
</dbReference>
<evidence type="ECO:0000313" key="2">
    <source>
        <dbReference type="EMBL" id="HIS82712.1"/>
    </source>
</evidence>
<keyword evidence="1" id="KW-1133">Transmembrane helix</keyword>
<comment type="caution">
    <text evidence="2">The sequence shown here is derived from an EMBL/GenBank/DDBJ whole genome shotgun (WGS) entry which is preliminary data.</text>
</comment>
<keyword evidence="1" id="KW-0472">Membrane</keyword>
<proteinExistence type="predicted"/>
<feature type="transmembrane region" description="Helical" evidence="1">
    <location>
        <begin position="6"/>
        <end position="30"/>
    </location>
</feature>
<dbReference type="Gene3D" id="1.25.40.10">
    <property type="entry name" value="Tetratricopeptide repeat domain"/>
    <property type="match status" value="1"/>
</dbReference>
<dbReference type="EMBL" id="DVJO01000081">
    <property type="protein sequence ID" value="HIS82712.1"/>
    <property type="molecule type" value="Genomic_DNA"/>
</dbReference>
<keyword evidence="1" id="KW-0812">Transmembrane</keyword>
<dbReference type="InterPro" id="IPR019734">
    <property type="entry name" value="TPR_rpt"/>
</dbReference>
<dbReference type="Proteomes" id="UP000824139">
    <property type="component" value="Unassembled WGS sequence"/>
</dbReference>
<gene>
    <name evidence="2" type="ORF">IAD41_03805</name>
</gene>
<sequence>MINNDLFITIVVMFVLSILSLFVLAGVAIWSGVEFYKYKTFKFLPVKLSLILIPLLVIYFGIPFWFLGAAYNNYNSEKAESFYDLAIKTALMPSVKALMYNEKGAYYVLYFKGSEAIAAYEKSYEIKKDDAPLHHLCMLYTIKGDYDKAVGTCVQTSHNQMAAINSILNKNYTLALNVINVEFKNEQPTCWDYAVRGYIYRALGRKDRFESDFDTAFNLCPKNDKLRELYENSSYYEEYYTDLRKKFHF</sequence>
<accession>A0A9D1FV31</accession>
<evidence type="ECO:0008006" key="4">
    <source>
        <dbReference type="Google" id="ProtNLM"/>
    </source>
</evidence>
<feature type="transmembrane region" description="Helical" evidence="1">
    <location>
        <begin position="50"/>
        <end position="71"/>
    </location>
</feature>
<dbReference type="InterPro" id="IPR011990">
    <property type="entry name" value="TPR-like_helical_dom_sf"/>
</dbReference>
<protein>
    <recommendedName>
        <fullName evidence="4">Tetratricopeptide repeat protein</fullName>
    </recommendedName>
</protein>